<dbReference type="RefSeq" id="WP_358347160.1">
    <property type="nucleotide sequence ID" value="NZ_JBEZFP010000001.1"/>
</dbReference>
<comment type="subunit">
    <text evidence="3">Homodimer. Interacts with LigD.</text>
</comment>
<proteinExistence type="inferred from homology"/>
<sequence length="367" mass="38365">MRAIWKGAISFGLVSIPVKVVSAIGSEHSVKFHQMHQSDQGRVRYRKVCELDGEELSQGDIVRGYTASDGRVAVVTDDDLSELPLPTARTIEVHGFLAADDVDPLRLGKPYYLSPDTSGAKPYVLMREALRRSEKAAVAKLAMRGHETLALVRVQDDVLVLHQLYWPDEVNSTEGVAPTERVRVTDAELDMADTLIGALGSADLEEFHDEYQAAVEELVTAKLEGAEPSAEPESAEDRGGGKVIDLMAALRQSVEAAQGSRKAPRSEPSSKPSAKDADAKKTVSKRAAAKTASSRSSGAKASTSTSGGSGSGSAKKTAAKSTAKGSGSSTAKSTAKSAAKSTAGSSGRKTAKSASKAPARGAAKKTG</sequence>
<dbReference type="SUPFAM" id="SSF100939">
    <property type="entry name" value="SPOC domain-like"/>
    <property type="match status" value="1"/>
</dbReference>
<dbReference type="Proteomes" id="UP001551482">
    <property type="component" value="Unassembled WGS sequence"/>
</dbReference>
<keyword evidence="2 3" id="KW-0233">DNA recombination</keyword>
<dbReference type="InterPro" id="IPR016194">
    <property type="entry name" value="SPOC-like_C_dom_sf"/>
</dbReference>
<feature type="compositionally biased region" description="Low complexity" evidence="4">
    <location>
        <begin position="289"/>
        <end position="348"/>
    </location>
</feature>
<gene>
    <name evidence="3" type="primary">ku</name>
    <name evidence="6" type="ORF">AB0C36_00790</name>
</gene>
<keyword evidence="3" id="KW-0234">DNA repair</keyword>
<dbReference type="SMART" id="SM00559">
    <property type="entry name" value="Ku78"/>
    <property type="match status" value="1"/>
</dbReference>
<reference evidence="6 7" key="1">
    <citation type="submission" date="2024-06" db="EMBL/GenBank/DDBJ databases">
        <title>The Natural Products Discovery Center: Release of the First 8490 Sequenced Strains for Exploring Actinobacteria Biosynthetic Diversity.</title>
        <authorList>
            <person name="Kalkreuter E."/>
            <person name="Kautsar S.A."/>
            <person name="Yang D."/>
            <person name="Bader C.D."/>
            <person name="Teijaro C.N."/>
            <person name="Fluegel L."/>
            <person name="Davis C.M."/>
            <person name="Simpson J.R."/>
            <person name="Lauterbach L."/>
            <person name="Steele A.D."/>
            <person name="Gui C."/>
            <person name="Meng S."/>
            <person name="Li G."/>
            <person name="Viehrig K."/>
            <person name="Ye F."/>
            <person name="Su P."/>
            <person name="Kiefer A.F."/>
            <person name="Nichols A."/>
            <person name="Cepeda A.J."/>
            <person name="Yan W."/>
            <person name="Fan B."/>
            <person name="Jiang Y."/>
            <person name="Adhikari A."/>
            <person name="Zheng C.-J."/>
            <person name="Schuster L."/>
            <person name="Cowan T.M."/>
            <person name="Smanski M.J."/>
            <person name="Chevrette M.G."/>
            <person name="De Carvalho L.P.S."/>
            <person name="Shen B."/>
        </authorList>
    </citation>
    <scope>NUCLEOTIDE SEQUENCE [LARGE SCALE GENOMIC DNA]</scope>
    <source>
        <strain evidence="6 7">NPDC048946</strain>
    </source>
</reference>
<dbReference type="InterPro" id="IPR006164">
    <property type="entry name" value="DNA_bd_Ku70/Ku80"/>
</dbReference>
<comment type="similarity">
    <text evidence="3">Belongs to the prokaryotic Ku family.</text>
</comment>
<dbReference type="CDD" id="cd00789">
    <property type="entry name" value="KU_like"/>
    <property type="match status" value="1"/>
</dbReference>
<evidence type="ECO:0000256" key="4">
    <source>
        <dbReference type="SAM" id="MobiDB-lite"/>
    </source>
</evidence>
<dbReference type="InterPro" id="IPR009187">
    <property type="entry name" value="Prok_Ku"/>
</dbReference>
<feature type="region of interest" description="Disordered" evidence="4">
    <location>
        <begin position="254"/>
        <end position="367"/>
    </location>
</feature>
<feature type="domain" description="Ku" evidence="5">
    <location>
        <begin position="53"/>
        <end position="181"/>
    </location>
</feature>
<dbReference type="Pfam" id="PF02735">
    <property type="entry name" value="Ku"/>
    <property type="match status" value="1"/>
</dbReference>
<keyword evidence="7" id="KW-1185">Reference proteome</keyword>
<keyword evidence="3" id="KW-0227">DNA damage</keyword>
<dbReference type="Gene3D" id="2.40.290.10">
    <property type="match status" value="1"/>
</dbReference>
<accession>A0ABV3D8G5</accession>
<organism evidence="6 7">
    <name type="scientific">Streptodolium elevatio</name>
    <dbReference type="NCBI Taxonomy" id="3157996"/>
    <lineage>
        <taxon>Bacteria</taxon>
        <taxon>Bacillati</taxon>
        <taxon>Actinomycetota</taxon>
        <taxon>Actinomycetes</taxon>
        <taxon>Kitasatosporales</taxon>
        <taxon>Streptomycetaceae</taxon>
        <taxon>Streptodolium</taxon>
    </lineage>
</organism>
<dbReference type="PANTHER" id="PTHR41251:SF1">
    <property type="entry name" value="NON-HOMOLOGOUS END JOINING PROTEIN KU"/>
    <property type="match status" value="1"/>
</dbReference>
<evidence type="ECO:0000259" key="5">
    <source>
        <dbReference type="SMART" id="SM00559"/>
    </source>
</evidence>
<evidence type="ECO:0000313" key="6">
    <source>
        <dbReference type="EMBL" id="MEU8132025.1"/>
    </source>
</evidence>
<evidence type="ECO:0000256" key="1">
    <source>
        <dbReference type="ARBA" id="ARBA00023125"/>
    </source>
</evidence>
<dbReference type="PANTHER" id="PTHR41251">
    <property type="entry name" value="NON-HOMOLOGOUS END JOINING PROTEIN KU"/>
    <property type="match status" value="1"/>
</dbReference>
<protein>
    <recommendedName>
        <fullName evidence="3">Non-homologous end joining protein Ku</fullName>
    </recommendedName>
</protein>
<comment type="function">
    <text evidence="3">With LigD forms a non-homologous end joining (NHEJ) DNA repair enzyme, which repairs dsDNA breaks with reduced fidelity. Binds linear dsDNA with 5'- and 3'- overhangs but not closed circular dsDNA nor ssDNA. Recruits and stimulates the ligase activity of LigD.</text>
</comment>
<dbReference type="HAMAP" id="MF_01875">
    <property type="entry name" value="Prokaryotic_Ku"/>
    <property type="match status" value="1"/>
</dbReference>
<dbReference type="NCBIfam" id="TIGR02772">
    <property type="entry name" value="Ku_bact"/>
    <property type="match status" value="1"/>
</dbReference>
<dbReference type="EMBL" id="JBEZFP010000001">
    <property type="protein sequence ID" value="MEU8132025.1"/>
    <property type="molecule type" value="Genomic_DNA"/>
</dbReference>
<evidence type="ECO:0000256" key="3">
    <source>
        <dbReference type="HAMAP-Rule" id="MF_01875"/>
    </source>
</evidence>
<keyword evidence="1 3" id="KW-0238">DNA-binding</keyword>
<evidence type="ECO:0000256" key="2">
    <source>
        <dbReference type="ARBA" id="ARBA00023172"/>
    </source>
</evidence>
<evidence type="ECO:0000313" key="7">
    <source>
        <dbReference type="Proteomes" id="UP001551482"/>
    </source>
</evidence>
<comment type="caution">
    <text evidence="6">The sequence shown here is derived from an EMBL/GenBank/DDBJ whole genome shotgun (WGS) entry which is preliminary data.</text>
</comment>
<name>A0ABV3D8G5_9ACTN</name>